<keyword evidence="1" id="KW-0812">Transmembrane</keyword>
<evidence type="ECO:0000313" key="3">
    <source>
        <dbReference type="Proteomes" id="UP000663852"/>
    </source>
</evidence>
<gene>
    <name evidence="2" type="ORF">EDS130_LOCUS24625</name>
</gene>
<feature type="transmembrane region" description="Helical" evidence="1">
    <location>
        <begin position="929"/>
        <end position="954"/>
    </location>
</feature>
<dbReference type="Proteomes" id="UP000663852">
    <property type="component" value="Unassembled WGS sequence"/>
</dbReference>
<evidence type="ECO:0000256" key="1">
    <source>
        <dbReference type="SAM" id="Phobius"/>
    </source>
</evidence>
<protein>
    <submittedName>
        <fullName evidence="2">Uncharacterized protein</fullName>
    </submittedName>
</protein>
<organism evidence="2 3">
    <name type="scientific">Adineta ricciae</name>
    <name type="common">Rotifer</name>
    <dbReference type="NCBI Taxonomy" id="249248"/>
    <lineage>
        <taxon>Eukaryota</taxon>
        <taxon>Metazoa</taxon>
        <taxon>Spiralia</taxon>
        <taxon>Gnathifera</taxon>
        <taxon>Rotifera</taxon>
        <taxon>Eurotatoria</taxon>
        <taxon>Bdelloidea</taxon>
        <taxon>Adinetida</taxon>
        <taxon>Adinetidae</taxon>
        <taxon>Adineta</taxon>
    </lineage>
</organism>
<proteinExistence type="predicted"/>
<comment type="caution">
    <text evidence="2">The sequence shown here is derived from an EMBL/GenBank/DDBJ whole genome shotgun (WGS) entry which is preliminary data.</text>
</comment>
<sequence>MEATTKRPTSRIKRLQNYVLKLNIYGDESDSTLIDQLLSTRIFLILLFILLLLIIVYIILSVQTHSVTIQSPSESTFTQLSQQYPSTLSCPCSHTSVRHDRFLSLDPQYHPICTSRLVNQSFISLLSSANVSEYPSEDYRIMATSHFQVLALLCQTVRQMIDDSLSELLSQHFTTSEVVSNETFNAQMNHLVEQLKTTNIANIKHTRDFFWLNVFYNGIYSGLKTNFHDKGANDLRVNYTVRSYRSSNGICSCHRSADCTTQAAITKLVSSNATVNTTTAVQNPIRLFNISGLQVGCLPYNSLLQSTLECFFNQSCIDQIQEYFPALAFVSPLSAHSRFQQNATVEHLLDQLFIESWNQINNFTAYFQSCSPHSCTYSYDRRFNILYVLGKLIGIFGGLKMVLKFSAPLIVKLIRRVQTCRCISKTVDKNEIPIQQSVKQYLASLVQKIKTKLKTLNLFPLLSDETDGLYSTRLYIISYIIGIIVLVFYTSISVQMRSITVHEPTLAEYERLYGKYGRTLICPCRHLSVSYSSIIHLEVEYHQVCSSEFIDDNVWLSYFNMHISSLRLPDFRLEGSRLFRILQSLCRLSNETVRNQLRVFSETQFINAHVVSRDTFDIQTSILIGQLQQQTLHSFLRIFQLVRVSIQLNQFRVFGSTNSEIMKYNNNGTLIWRSVPDHDYDSNCSCGQSVHCNRSQGFYCTTNECKSFRKRLNQTIPGLVVSCLPIDSLLLSTLECFYNSSCIQMLIEWRSFNATAQTNDSRFTNVTPLDPMRNTRFPPTIKLENIVSQLFIEKWINKTNFTAFYQQCAPHTCTYTFEQRFNRVFIIATIFGIIDGLSLTLTILIPFIVKLCRKVSRCCHRHPNDIRREVILNVCISHRSILQKYAKCKNYVQTLNLYDKRRFRPSSDPPTITSADILLIERQRFATRVFIIFFIIILLIVINVIAFNVSMYSFTIPFPSESTFESLQRKYSFKLSCPCSQTAVSFSEFLSIEPNAYYQICSSDFVSFNFSKILWGSDRNRMYFRSIDGKVLSTQFRLLAALCSLANSTVVERIRTLSARELVTLEPLSRHSFDDQIHSIVSSFIRETPRDFRRTHQYVNDMLHANQFQTFLSTNWNLVTTPVGEVHKLSTSPVSVNESGQLCSCETSSTCTRSKLKNMNHRITFTGLVVGCLPVHGLRLSTLECLYSSECLTELGEFVNSSFLPSPLNQSIPSRFTPISSTPIGTLIDELFIESWQNSSNYSSYYSICAPSNCRYTYVERNGFVYTLTTILGLYGGLTEGLPLVIWGSLQVYWKIRERIKRHRHIAPINSG</sequence>
<dbReference type="EMBL" id="CAJNOJ010000141">
    <property type="protein sequence ID" value="CAF1187841.1"/>
    <property type="molecule type" value="Genomic_DNA"/>
</dbReference>
<dbReference type="OrthoDB" id="10052490at2759"/>
<feature type="transmembrane region" description="Helical" evidence="1">
    <location>
        <begin position="385"/>
        <end position="403"/>
    </location>
</feature>
<keyword evidence="1" id="KW-1133">Transmembrane helix</keyword>
<evidence type="ECO:0000313" key="2">
    <source>
        <dbReference type="EMBL" id="CAF1187841.1"/>
    </source>
</evidence>
<reference evidence="2" key="1">
    <citation type="submission" date="2021-02" db="EMBL/GenBank/DDBJ databases">
        <authorList>
            <person name="Nowell W R."/>
        </authorList>
    </citation>
    <scope>NUCLEOTIDE SEQUENCE</scope>
</reference>
<keyword evidence="1" id="KW-0472">Membrane</keyword>
<accession>A0A814VGI2</accession>
<name>A0A814VGI2_ADIRI</name>
<feature type="transmembrane region" description="Helical" evidence="1">
    <location>
        <begin position="824"/>
        <end position="849"/>
    </location>
</feature>
<feature type="transmembrane region" description="Helical" evidence="1">
    <location>
        <begin position="42"/>
        <end position="60"/>
    </location>
</feature>
<feature type="transmembrane region" description="Helical" evidence="1">
    <location>
        <begin position="474"/>
        <end position="492"/>
    </location>
</feature>